<feature type="transmembrane region" description="Helical" evidence="1">
    <location>
        <begin position="173"/>
        <end position="190"/>
    </location>
</feature>
<dbReference type="Proteomes" id="UP000295705">
    <property type="component" value="Unassembled WGS sequence"/>
</dbReference>
<feature type="transmembrane region" description="Helical" evidence="1">
    <location>
        <begin position="120"/>
        <end position="142"/>
    </location>
</feature>
<comment type="caution">
    <text evidence="2">The sequence shown here is derived from an EMBL/GenBank/DDBJ whole genome shotgun (WGS) entry which is preliminary data.</text>
</comment>
<dbReference type="Gene3D" id="1.20.120.1760">
    <property type="match status" value="1"/>
</dbReference>
<dbReference type="GO" id="GO:0008654">
    <property type="term" value="P:phospholipid biosynthetic process"/>
    <property type="evidence" value="ECO:0007669"/>
    <property type="project" value="InterPro"/>
</dbReference>
<dbReference type="InterPro" id="IPR000462">
    <property type="entry name" value="CDP-OH_P_trans"/>
</dbReference>
<dbReference type="GO" id="GO:0016020">
    <property type="term" value="C:membrane"/>
    <property type="evidence" value="ECO:0007669"/>
    <property type="project" value="InterPro"/>
</dbReference>
<feature type="transmembrane region" description="Helical" evidence="1">
    <location>
        <begin position="196"/>
        <end position="216"/>
    </location>
</feature>
<keyword evidence="2" id="KW-0808">Transferase</keyword>
<evidence type="ECO:0000313" key="2">
    <source>
        <dbReference type="EMBL" id="TDQ50862.1"/>
    </source>
</evidence>
<organism evidence="2 3">
    <name type="scientific">Actinomycetospora succinea</name>
    <dbReference type="NCBI Taxonomy" id="663603"/>
    <lineage>
        <taxon>Bacteria</taxon>
        <taxon>Bacillati</taxon>
        <taxon>Actinomycetota</taxon>
        <taxon>Actinomycetes</taxon>
        <taxon>Pseudonocardiales</taxon>
        <taxon>Pseudonocardiaceae</taxon>
        <taxon>Actinomycetospora</taxon>
    </lineage>
</organism>
<keyword evidence="1" id="KW-0472">Membrane</keyword>
<gene>
    <name evidence="2" type="ORF">EV188_10970</name>
</gene>
<sequence length="233" mass="23720">MRVDVDDLEGYVDRWSRAHGGYDARSSPSTMLWLRIAHRLGAPLARRGVPPTRVTLLGGVVAVAVGAVAALGGRWPVLAAALVVVLALLDGVDGAVAELTDSATGWGRVVDQLVDRVGDLSMVAGLWALGAPGPLCAVAAVLTVLDEAIRGGAAAEGVGGVGLVSFPERPARLVIGGVALLGAGVVPSVAGTTVTVAAGLWTLLAVVATVQLVVNVRRQLLGRPRNVAEREDS</sequence>
<protein>
    <submittedName>
        <fullName evidence="2">CDP-diacylglycerol--glycerol-3-phosphate 3-phosphatidyltransferase</fullName>
    </submittedName>
</protein>
<reference evidence="2 3" key="1">
    <citation type="submission" date="2019-03" db="EMBL/GenBank/DDBJ databases">
        <title>Genomic Encyclopedia of Type Strains, Phase IV (KMG-IV): sequencing the most valuable type-strain genomes for metagenomic binning, comparative biology and taxonomic classification.</title>
        <authorList>
            <person name="Goeker M."/>
        </authorList>
    </citation>
    <scope>NUCLEOTIDE SEQUENCE [LARGE SCALE GENOMIC DNA]</scope>
    <source>
        <strain evidence="2 3">DSM 45775</strain>
    </source>
</reference>
<accession>A0A4R6UUK7</accession>
<feature type="transmembrane region" description="Helical" evidence="1">
    <location>
        <begin position="54"/>
        <end position="71"/>
    </location>
</feature>
<dbReference type="AlphaFoldDB" id="A0A4R6UUK7"/>
<proteinExistence type="predicted"/>
<evidence type="ECO:0000313" key="3">
    <source>
        <dbReference type="Proteomes" id="UP000295705"/>
    </source>
</evidence>
<dbReference type="Pfam" id="PF01066">
    <property type="entry name" value="CDP-OH_P_transf"/>
    <property type="match status" value="1"/>
</dbReference>
<dbReference type="InterPro" id="IPR043130">
    <property type="entry name" value="CDP-OH_PTrfase_TM_dom"/>
</dbReference>
<name>A0A4R6UUK7_9PSEU</name>
<keyword evidence="1" id="KW-1133">Transmembrane helix</keyword>
<keyword evidence="3" id="KW-1185">Reference proteome</keyword>
<dbReference type="GO" id="GO:0016780">
    <property type="term" value="F:phosphotransferase activity, for other substituted phosphate groups"/>
    <property type="evidence" value="ECO:0007669"/>
    <property type="project" value="InterPro"/>
</dbReference>
<dbReference type="EMBL" id="SNYO01000009">
    <property type="protein sequence ID" value="TDQ50862.1"/>
    <property type="molecule type" value="Genomic_DNA"/>
</dbReference>
<keyword evidence="1" id="KW-0812">Transmembrane</keyword>
<evidence type="ECO:0000256" key="1">
    <source>
        <dbReference type="SAM" id="Phobius"/>
    </source>
</evidence>